<evidence type="ECO:0000313" key="2">
    <source>
        <dbReference type="EMBL" id="KAK4881063.1"/>
    </source>
</evidence>
<proteinExistence type="predicted"/>
<feature type="region of interest" description="Disordered" evidence="1">
    <location>
        <begin position="220"/>
        <end position="241"/>
    </location>
</feature>
<gene>
    <name evidence="2" type="ORF">RN001_004382</name>
</gene>
<dbReference type="Proteomes" id="UP001353858">
    <property type="component" value="Unassembled WGS sequence"/>
</dbReference>
<reference evidence="3" key="1">
    <citation type="submission" date="2023-01" db="EMBL/GenBank/DDBJ databases">
        <title>Key to firefly adult light organ development and bioluminescence: homeobox transcription factors regulate luciferase expression and transportation to peroxisome.</title>
        <authorList>
            <person name="Fu X."/>
        </authorList>
    </citation>
    <scope>NUCLEOTIDE SEQUENCE [LARGE SCALE GENOMIC DNA]</scope>
</reference>
<name>A0AAN7PBJ6_9COLE</name>
<sequence length="356" mass="40518">MSGLNLSYEIDNGGGEISYFEDRCIKEPLQLANIIAGEIVSEILDNAFDIVTKTSNTSLYINFFLKLLLILSSDISGTDWKNFDNVCELKKSDLITQERICLGVVGDIIETVEQNLEEKINELDMKKLQPETLGPYDIITYDTIHGTGGVGDHPFDNKIDCSDEIEPENTRTVEKKSRVTDLIKNSPQVITEYLMIDEKTKKTQDEWEETEEKVIQVIELDDGDGINPKQSTPNNEDDDSEKEILQISVDDGMDIIDLSNHAFKEEEKQIINSQLAKGDQQECTTEQISLRDDNTIIMDATTHSLTEKKSSDDLSENKIKENKFKKKKWNFGTRFWGFLKKNDKHKSTSTSKIDKQ</sequence>
<comment type="caution">
    <text evidence="2">The sequence shown here is derived from an EMBL/GenBank/DDBJ whole genome shotgun (WGS) entry which is preliminary data.</text>
</comment>
<evidence type="ECO:0000256" key="1">
    <source>
        <dbReference type="SAM" id="MobiDB-lite"/>
    </source>
</evidence>
<protein>
    <submittedName>
        <fullName evidence="2">Uncharacterized protein</fullName>
    </submittedName>
</protein>
<dbReference type="EMBL" id="JARPUR010000002">
    <property type="protein sequence ID" value="KAK4881063.1"/>
    <property type="molecule type" value="Genomic_DNA"/>
</dbReference>
<keyword evidence="3" id="KW-1185">Reference proteome</keyword>
<evidence type="ECO:0000313" key="3">
    <source>
        <dbReference type="Proteomes" id="UP001353858"/>
    </source>
</evidence>
<accession>A0AAN7PBJ6</accession>
<organism evidence="2 3">
    <name type="scientific">Aquatica leii</name>
    <dbReference type="NCBI Taxonomy" id="1421715"/>
    <lineage>
        <taxon>Eukaryota</taxon>
        <taxon>Metazoa</taxon>
        <taxon>Ecdysozoa</taxon>
        <taxon>Arthropoda</taxon>
        <taxon>Hexapoda</taxon>
        <taxon>Insecta</taxon>
        <taxon>Pterygota</taxon>
        <taxon>Neoptera</taxon>
        <taxon>Endopterygota</taxon>
        <taxon>Coleoptera</taxon>
        <taxon>Polyphaga</taxon>
        <taxon>Elateriformia</taxon>
        <taxon>Elateroidea</taxon>
        <taxon>Lampyridae</taxon>
        <taxon>Luciolinae</taxon>
        <taxon>Aquatica</taxon>
    </lineage>
</organism>
<dbReference type="AlphaFoldDB" id="A0AAN7PBJ6"/>